<dbReference type="EMBL" id="KV441486">
    <property type="protein sequence ID" value="OAG17437.1"/>
    <property type="molecule type" value="Genomic_DNA"/>
</dbReference>
<name>A0A177DDZ2_ALTAL</name>
<evidence type="ECO:0000313" key="2">
    <source>
        <dbReference type="Proteomes" id="UP000077248"/>
    </source>
</evidence>
<gene>
    <name evidence="1" type="ORF">CC77DRAFT_1022966</name>
</gene>
<protein>
    <submittedName>
        <fullName evidence="1">Uncharacterized protein</fullName>
    </submittedName>
</protein>
<evidence type="ECO:0000313" key="1">
    <source>
        <dbReference type="EMBL" id="OAG17437.1"/>
    </source>
</evidence>
<dbReference type="VEuPathDB" id="FungiDB:CC77DRAFT_1022966"/>
<accession>A0A177DDZ2</accession>
<dbReference type="AlphaFoldDB" id="A0A177DDZ2"/>
<organism evidence="1 2">
    <name type="scientific">Alternaria alternata</name>
    <name type="common">Alternaria rot fungus</name>
    <name type="synonym">Torula alternata</name>
    <dbReference type="NCBI Taxonomy" id="5599"/>
    <lineage>
        <taxon>Eukaryota</taxon>
        <taxon>Fungi</taxon>
        <taxon>Dikarya</taxon>
        <taxon>Ascomycota</taxon>
        <taxon>Pezizomycotina</taxon>
        <taxon>Dothideomycetes</taxon>
        <taxon>Pleosporomycetidae</taxon>
        <taxon>Pleosporales</taxon>
        <taxon>Pleosporineae</taxon>
        <taxon>Pleosporaceae</taxon>
        <taxon>Alternaria</taxon>
        <taxon>Alternaria sect. Alternaria</taxon>
        <taxon>Alternaria alternata complex</taxon>
    </lineage>
</organism>
<dbReference type="Proteomes" id="UP000077248">
    <property type="component" value="Unassembled WGS sequence"/>
</dbReference>
<dbReference type="GeneID" id="29111176"/>
<sequence length="116" mass="12917">MAAVGMLPALLPRGRGHRTRCLNATQESALVAHKARPASTRNLPSLRRMPHPVLGCAFLPEPFCITLPNCSIRIRNERTGVVTELDDIVGQHNRDALRRAYDTDGVACVCYRKKER</sequence>
<dbReference type="KEGG" id="aalt:CC77DRAFT_1022966"/>
<keyword evidence="2" id="KW-1185">Reference proteome</keyword>
<dbReference type="RefSeq" id="XP_018382858.1">
    <property type="nucleotide sequence ID" value="XM_018525582.1"/>
</dbReference>
<proteinExistence type="predicted"/>
<reference evidence="1 2" key="1">
    <citation type="submission" date="2016-05" db="EMBL/GenBank/DDBJ databases">
        <title>Comparative analysis of secretome profiles of manganese(II)-oxidizing ascomycete fungi.</title>
        <authorList>
            <consortium name="DOE Joint Genome Institute"/>
            <person name="Zeiner C.A."/>
            <person name="Purvine S.O."/>
            <person name="Zink E.M."/>
            <person name="Wu S."/>
            <person name="Pasa-Tolic L."/>
            <person name="Chaput D.L."/>
            <person name="Haridas S."/>
            <person name="Grigoriev I.V."/>
            <person name="Santelli C.M."/>
            <person name="Hansel C.M."/>
        </authorList>
    </citation>
    <scope>NUCLEOTIDE SEQUENCE [LARGE SCALE GENOMIC DNA]</scope>
    <source>
        <strain evidence="1 2">SRC1lrK2f</strain>
    </source>
</reference>